<feature type="binding site" evidence="19">
    <location>
        <position position="606"/>
    </location>
    <ligand>
        <name>ATP</name>
        <dbReference type="ChEBI" id="CHEBI:30616"/>
    </ligand>
</feature>
<dbReference type="FunFam" id="1.10.510.10:FF:000554">
    <property type="entry name" value="Predicted protein"/>
    <property type="match status" value="1"/>
</dbReference>
<evidence type="ECO:0000256" key="2">
    <source>
        <dbReference type="ARBA" id="ARBA00011902"/>
    </source>
</evidence>
<dbReference type="InterPro" id="IPR013151">
    <property type="entry name" value="Immunoglobulin_dom"/>
</dbReference>
<feature type="domain" description="Protein kinase" evidence="24">
    <location>
        <begin position="572"/>
        <end position="903"/>
    </location>
</feature>
<keyword evidence="6 23" id="KW-0812">Transmembrane</keyword>
<dbReference type="InterPro" id="IPR000719">
    <property type="entry name" value="Prot_kinase_dom"/>
</dbReference>
<organism evidence="26 27">
    <name type="scientific">Poecilia formosa</name>
    <name type="common">Amazon molly</name>
    <name type="synonym">Limia formosa</name>
    <dbReference type="NCBI Taxonomy" id="48698"/>
    <lineage>
        <taxon>Eukaryota</taxon>
        <taxon>Metazoa</taxon>
        <taxon>Chordata</taxon>
        <taxon>Craniata</taxon>
        <taxon>Vertebrata</taxon>
        <taxon>Euteleostomi</taxon>
        <taxon>Actinopterygii</taxon>
        <taxon>Neopterygii</taxon>
        <taxon>Teleostei</taxon>
        <taxon>Neoteleostei</taxon>
        <taxon>Acanthomorphata</taxon>
        <taxon>Ovalentaria</taxon>
        <taxon>Atherinomorphae</taxon>
        <taxon>Cyprinodontiformes</taxon>
        <taxon>Poeciliidae</taxon>
        <taxon>Poeciliinae</taxon>
        <taxon>Poecilia</taxon>
    </lineage>
</organism>
<dbReference type="PIRSF" id="PIRSF000615">
    <property type="entry name" value="TyrPK_CSF1-R"/>
    <property type="match status" value="1"/>
</dbReference>
<evidence type="ECO:0000259" key="24">
    <source>
        <dbReference type="PROSITE" id="PS50011"/>
    </source>
</evidence>
<keyword evidence="8" id="KW-0418">Kinase</keyword>
<reference evidence="27" key="1">
    <citation type="submission" date="2013-10" db="EMBL/GenBank/DDBJ databases">
        <authorList>
            <person name="Schartl M."/>
            <person name="Warren W."/>
        </authorList>
    </citation>
    <scope>NUCLEOTIDE SEQUENCE [LARGE SCALE GENOMIC DNA]</scope>
    <source>
        <strain evidence="27">female</strain>
    </source>
</reference>
<dbReference type="InterPro" id="IPR003598">
    <property type="entry name" value="Ig_sub2"/>
</dbReference>
<feature type="domain" description="Ig-like" evidence="25">
    <location>
        <begin position="201"/>
        <end position="291"/>
    </location>
</feature>
<dbReference type="PANTHER" id="PTHR24416">
    <property type="entry name" value="TYROSINE-PROTEIN KINASE RECEPTOR"/>
    <property type="match status" value="1"/>
</dbReference>
<evidence type="ECO:0000256" key="21">
    <source>
        <dbReference type="PIRSR" id="PIRSR000615-4"/>
    </source>
</evidence>
<feature type="compositionally biased region" description="Low complexity" evidence="22">
    <location>
        <begin position="929"/>
        <end position="943"/>
    </location>
</feature>
<evidence type="ECO:0000256" key="10">
    <source>
        <dbReference type="ARBA" id="ARBA00022989"/>
    </source>
</evidence>
<evidence type="ECO:0000256" key="15">
    <source>
        <dbReference type="ARBA" id="ARBA00023180"/>
    </source>
</evidence>
<dbReference type="InterPro" id="IPR036179">
    <property type="entry name" value="Ig-like_dom_sf"/>
</dbReference>
<dbReference type="InterPro" id="IPR007110">
    <property type="entry name" value="Ig-like_dom"/>
</dbReference>
<dbReference type="Pfam" id="PF00047">
    <property type="entry name" value="ig"/>
    <property type="match status" value="1"/>
</dbReference>
<dbReference type="GO" id="GO:0005886">
    <property type="term" value="C:plasma membrane"/>
    <property type="evidence" value="ECO:0007669"/>
    <property type="project" value="UniProtKB-SubCell"/>
</dbReference>
<dbReference type="Pfam" id="PF07714">
    <property type="entry name" value="PK_Tyr_Ser-Thr"/>
    <property type="match status" value="1"/>
</dbReference>
<dbReference type="InterPro" id="IPR011009">
    <property type="entry name" value="Kinase-like_dom_sf"/>
</dbReference>
<evidence type="ECO:0000256" key="9">
    <source>
        <dbReference type="ARBA" id="ARBA00022840"/>
    </source>
</evidence>
<evidence type="ECO:0000256" key="17">
    <source>
        <dbReference type="ARBA" id="ARBA00051243"/>
    </source>
</evidence>
<accession>A0A096MCB6</accession>
<evidence type="ECO:0000256" key="22">
    <source>
        <dbReference type="SAM" id="MobiDB-lite"/>
    </source>
</evidence>
<keyword evidence="9 19" id="KW-0067">ATP-binding</keyword>
<dbReference type="EMBL" id="AYCK01006606">
    <property type="status" value="NOT_ANNOTATED_CDS"/>
    <property type="molecule type" value="Genomic_DNA"/>
</dbReference>
<dbReference type="SMART" id="SM00219">
    <property type="entry name" value="TyrKc"/>
    <property type="match status" value="1"/>
</dbReference>
<evidence type="ECO:0000256" key="7">
    <source>
        <dbReference type="ARBA" id="ARBA00022741"/>
    </source>
</evidence>
<evidence type="ECO:0000256" key="13">
    <source>
        <dbReference type="ARBA" id="ARBA00023157"/>
    </source>
</evidence>
<protein>
    <recommendedName>
        <fullName evidence="2">receptor protein-tyrosine kinase</fullName>
        <ecNumber evidence="2">2.7.10.1</ecNumber>
    </recommendedName>
</protein>
<dbReference type="PROSITE" id="PS00240">
    <property type="entry name" value="RECEPTOR_TYR_KIN_III"/>
    <property type="match status" value="1"/>
</dbReference>
<dbReference type="InterPro" id="IPR001824">
    <property type="entry name" value="Tyr_kinase_rcpt_3_CS"/>
</dbReference>
<feature type="site" description="Important for interaction with phosphotyrosine-binding proteins" evidence="21">
    <location>
        <position position="911"/>
    </location>
</feature>
<dbReference type="Gene3D" id="3.30.200.20">
    <property type="entry name" value="Phosphorylase Kinase, domain 1"/>
    <property type="match status" value="1"/>
</dbReference>
<dbReference type="EMBL" id="AYCK01006607">
    <property type="status" value="NOT_ANNOTATED_CDS"/>
    <property type="molecule type" value="Genomic_DNA"/>
</dbReference>
<dbReference type="InterPro" id="IPR008266">
    <property type="entry name" value="Tyr_kinase_AS"/>
</dbReference>
<dbReference type="GO" id="GO:0048407">
    <property type="term" value="F:platelet-derived growth factor binding"/>
    <property type="evidence" value="ECO:0007669"/>
    <property type="project" value="TreeGrafter"/>
</dbReference>
<keyword evidence="5" id="KW-0808">Transferase</keyword>
<dbReference type="GO" id="GO:0043235">
    <property type="term" value="C:receptor complex"/>
    <property type="evidence" value="ECO:0007669"/>
    <property type="project" value="TreeGrafter"/>
</dbReference>
<evidence type="ECO:0000256" key="20">
    <source>
        <dbReference type="PIRSR" id="PIRSR000615-3"/>
    </source>
</evidence>
<evidence type="ECO:0000256" key="11">
    <source>
        <dbReference type="ARBA" id="ARBA00023136"/>
    </source>
</evidence>
<keyword evidence="7 19" id="KW-0547">Nucleotide-binding</keyword>
<dbReference type="SMART" id="SM00409">
    <property type="entry name" value="IG"/>
    <property type="match status" value="3"/>
</dbReference>
<feature type="binding site" evidence="19">
    <location>
        <position position="771"/>
    </location>
    <ligand>
        <name>ATP</name>
        <dbReference type="ChEBI" id="CHEBI:30616"/>
    </ligand>
</feature>
<comment type="catalytic activity">
    <reaction evidence="17">
        <text>L-tyrosyl-[protein] + ATP = O-phospho-L-tyrosyl-[protein] + ADP + H(+)</text>
        <dbReference type="Rhea" id="RHEA:10596"/>
        <dbReference type="Rhea" id="RHEA-COMP:10136"/>
        <dbReference type="Rhea" id="RHEA-COMP:20101"/>
        <dbReference type="ChEBI" id="CHEBI:15378"/>
        <dbReference type="ChEBI" id="CHEBI:30616"/>
        <dbReference type="ChEBI" id="CHEBI:46858"/>
        <dbReference type="ChEBI" id="CHEBI:61978"/>
        <dbReference type="ChEBI" id="CHEBI:456216"/>
        <dbReference type="EC" id="2.7.10.1"/>
    </reaction>
</comment>
<evidence type="ECO:0000313" key="27">
    <source>
        <dbReference type="Proteomes" id="UP000028760"/>
    </source>
</evidence>
<evidence type="ECO:0000256" key="19">
    <source>
        <dbReference type="PIRSR" id="PIRSR000615-2"/>
    </source>
</evidence>
<keyword evidence="15" id="KW-0325">Glycoprotein</keyword>
<dbReference type="InterPro" id="IPR003599">
    <property type="entry name" value="Ig_sub"/>
</dbReference>
<keyword evidence="14" id="KW-0675">Receptor</keyword>
<evidence type="ECO:0000256" key="1">
    <source>
        <dbReference type="ARBA" id="ARBA00004251"/>
    </source>
</evidence>
<keyword evidence="27" id="KW-1185">Reference proteome</keyword>
<comment type="subcellular location">
    <subcellularLocation>
        <location evidence="1">Cell membrane</location>
        <topology evidence="1">Single-pass type I membrane protein</topology>
    </subcellularLocation>
</comment>
<dbReference type="InterPro" id="IPR013783">
    <property type="entry name" value="Ig-like_fold"/>
</dbReference>
<evidence type="ECO:0000256" key="4">
    <source>
        <dbReference type="ARBA" id="ARBA00022553"/>
    </source>
</evidence>
<keyword evidence="4" id="KW-0597">Phosphoprotein</keyword>
<dbReference type="Pfam" id="PF13927">
    <property type="entry name" value="Ig_3"/>
    <property type="match status" value="1"/>
</dbReference>
<dbReference type="PROSITE" id="PS00109">
    <property type="entry name" value="PROTEIN_KINASE_TYR"/>
    <property type="match status" value="1"/>
</dbReference>
<dbReference type="PANTHER" id="PTHR24416:SF53">
    <property type="entry name" value="PLATELET-DERIVED GROWTH FACTOR RECEPTOR BETA"/>
    <property type="match status" value="1"/>
</dbReference>
<evidence type="ECO:0000256" key="16">
    <source>
        <dbReference type="ARBA" id="ARBA00023319"/>
    </source>
</evidence>
<dbReference type="GO" id="GO:0014911">
    <property type="term" value="P:positive regulation of smooth muscle cell migration"/>
    <property type="evidence" value="ECO:0007669"/>
    <property type="project" value="TreeGrafter"/>
</dbReference>
<dbReference type="Ensembl" id="ENSPFOT00000023538.1">
    <property type="protein sequence ID" value="ENSPFOP00000029057.1"/>
    <property type="gene ID" value="ENSPFOG00000018851.2"/>
</dbReference>
<dbReference type="AlphaFoldDB" id="A0A096MCB6"/>
<evidence type="ECO:0000256" key="18">
    <source>
        <dbReference type="PIRSR" id="PIRSR000615-1"/>
    </source>
</evidence>
<keyword evidence="16" id="KW-0393">Immunoglobulin domain</keyword>
<proteinExistence type="predicted"/>
<keyword evidence="3" id="KW-1003">Cell membrane</keyword>
<feature type="binding site" evidence="20">
    <location>
        <position position="785"/>
    </location>
    <ligand>
        <name>Mg(2+)</name>
        <dbReference type="ChEBI" id="CHEBI:18420"/>
    </ligand>
</feature>
<evidence type="ECO:0000256" key="6">
    <source>
        <dbReference type="ARBA" id="ARBA00022692"/>
    </source>
</evidence>
<feature type="binding site" evidence="19">
    <location>
        <begin position="579"/>
        <end position="586"/>
    </location>
    <ligand>
        <name>ATP</name>
        <dbReference type="ChEBI" id="CHEBI:30616"/>
    </ligand>
</feature>
<evidence type="ECO:0000256" key="14">
    <source>
        <dbReference type="ARBA" id="ARBA00023170"/>
    </source>
</evidence>
<evidence type="ECO:0000256" key="12">
    <source>
        <dbReference type="ARBA" id="ARBA00023137"/>
    </source>
</evidence>
<name>A0A096MCB6_POEFO</name>
<keyword evidence="20" id="KW-0460">Magnesium</keyword>
<dbReference type="Gene3D" id="1.10.510.10">
    <property type="entry name" value="Transferase(Phosphotransferase) domain 1"/>
    <property type="match status" value="1"/>
</dbReference>
<evidence type="ECO:0000256" key="8">
    <source>
        <dbReference type="ARBA" id="ARBA00022777"/>
    </source>
</evidence>
<reference evidence="26" key="2">
    <citation type="submission" date="2025-08" db="UniProtKB">
        <authorList>
            <consortium name="Ensembl"/>
        </authorList>
    </citation>
    <scope>IDENTIFICATION</scope>
</reference>
<keyword evidence="13" id="KW-1015">Disulfide bond</keyword>
<dbReference type="Gene3D" id="2.60.40.10">
    <property type="entry name" value="Immunoglobulins"/>
    <property type="match status" value="5"/>
</dbReference>
<dbReference type="SUPFAM" id="SSF48726">
    <property type="entry name" value="Immunoglobulin"/>
    <property type="match status" value="2"/>
</dbReference>
<dbReference type="Proteomes" id="UP000028760">
    <property type="component" value="Unassembled WGS sequence"/>
</dbReference>
<evidence type="ECO:0000256" key="23">
    <source>
        <dbReference type="SAM" id="Phobius"/>
    </source>
</evidence>
<dbReference type="GeneTree" id="ENSGT00940000157138"/>
<feature type="transmembrane region" description="Helical" evidence="23">
    <location>
        <begin position="504"/>
        <end position="528"/>
    </location>
</feature>
<dbReference type="InterPro" id="IPR001245">
    <property type="entry name" value="Ser-Thr/Tyr_kinase_cat_dom"/>
</dbReference>
<keyword evidence="10 23" id="KW-1133">Transmembrane helix</keyword>
<dbReference type="GO" id="GO:0046872">
    <property type="term" value="F:metal ion binding"/>
    <property type="evidence" value="ECO:0007669"/>
    <property type="project" value="UniProtKB-KW"/>
</dbReference>
<dbReference type="SMART" id="SM00408">
    <property type="entry name" value="IGc2"/>
    <property type="match status" value="2"/>
</dbReference>
<dbReference type="GO" id="GO:0060326">
    <property type="term" value="P:cell chemotaxis"/>
    <property type="evidence" value="ECO:0007669"/>
    <property type="project" value="TreeGrafter"/>
</dbReference>
<sequence length="971" mass="107484">ATTGSLNLLHFLLGEFKKLLPEGGVALELLPSSTEVLLQSQSNFSVVCSGWSEVKWHLPQDTDGGPEVLVQVDGSSRILQLLGATWRSSGRYTCEEPSADQSRAVDVFVPGQGPEQWFVPQSSSQVYKHSEEGTIPCVVSDPKLNVSLFERPGRTAVGGVRYVPALGFTGHLNDAGHVCVATDGDQEKESQVFYVFTVLEPKQMEMELSVSSEVLKQGEVLTMNCSVRDVDMAFFTWTFPRRQEVEPLTDILSNEIRSFINISKATESDSGVYVCKAQDSQFRWTVRKNITITDKGYVYLWPSGETNISSVVHHTVELKVVGDALPTPTFTWSRLNQTIAMETSSINTTHLTSSRYVSTLTLHQVQLDQTGTYTATASNEDSREEVMFYLQVTAPPRILSLSEVDKKDILCVSEGVPTPSVTWYTCPRSIRCRCSNLSDGWRSQLGALEQDVTTVIEGDGTLVKSVLTLKTLDSVSAVRCEATNAAGERARDLRVLRTSLLSQVVVLVAVLVLVIIGVIFFIILIALWRNKPHYEARWKLMESGGSDGQPCSYVDPEDLPYSSAWEIPRDQVALGQVLGSGPFGRVVEATVSGLTGSDTPTKAAVKIMKSKRDAAQSLMSELKVLGYLGPHLNVVNLLGACTSPGPVYLITEFCRLGNLLNCLQRNKDTFGQVDMPSRSDCSVSLTHSNSDGGYMDMNQDGRGRYVPLKELRDTEQGTGHAPTDHQKAPSLLLSDSPVLTMEDLFSFSFQIAQAMDFLSSRKCVHRDLAARNVLVCEGKLLKICDFGLARDLQKDEDYIIRRNSFLPLRWMSPESIFQNIYGSESDVWSYGVLLWEIFSLGCTPYADLLTTRQFSSALKRGHRMDRPEHATSDMYAVMKQCWDEDPLSRPSFSSLVVAVGNMLPADYRQRYAQLTEDFLRGEGPAVLQSRRSLSRTTETETGSPSSDVKERLLEAEPEDSGPSHNTYIMPV</sequence>
<evidence type="ECO:0000313" key="26">
    <source>
        <dbReference type="Ensembl" id="ENSPFOP00000029057.1"/>
    </source>
</evidence>
<feature type="compositionally biased region" description="Polar residues" evidence="22">
    <location>
        <begin position="962"/>
        <end position="971"/>
    </location>
</feature>
<dbReference type="InterPro" id="IPR050122">
    <property type="entry name" value="RTK"/>
</dbReference>
<dbReference type="GO" id="GO:0001525">
    <property type="term" value="P:angiogenesis"/>
    <property type="evidence" value="ECO:0007669"/>
    <property type="project" value="TreeGrafter"/>
</dbReference>
<dbReference type="SUPFAM" id="SSF56112">
    <property type="entry name" value="Protein kinase-like (PK-like)"/>
    <property type="match status" value="1"/>
</dbReference>
<feature type="region of interest" description="Disordered" evidence="22">
    <location>
        <begin position="926"/>
        <end position="971"/>
    </location>
</feature>
<dbReference type="GO" id="GO:0005524">
    <property type="term" value="F:ATP binding"/>
    <property type="evidence" value="ECO:0007669"/>
    <property type="project" value="UniProtKB-KW"/>
</dbReference>
<keyword evidence="12" id="KW-0829">Tyrosine-protein kinase</keyword>
<keyword evidence="20" id="KW-0479">Metal-binding</keyword>
<dbReference type="GO" id="GO:0005019">
    <property type="term" value="F:platelet-derived growth factor beta-receptor activity"/>
    <property type="evidence" value="ECO:0007669"/>
    <property type="project" value="TreeGrafter"/>
</dbReference>
<reference evidence="26" key="3">
    <citation type="submission" date="2025-09" db="UniProtKB">
        <authorList>
            <consortium name="Ensembl"/>
        </authorList>
    </citation>
    <scope>IDENTIFICATION</scope>
</reference>
<dbReference type="PROSITE" id="PS50835">
    <property type="entry name" value="IG_LIKE"/>
    <property type="match status" value="1"/>
</dbReference>
<dbReference type="EC" id="2.7.10.1" evidence="2"/>
<feature type="binding site" evidence="20">
    <location>
        <position position="772"/>
    </location>
    <ligand>
        <name>Mg(2+)</name>
        <dbReference type="ChEBI" id="CHEBI:18420"/>
    </ligand>
</feature>
<feature type="active site" description="Proton acceptor" evidence="18">
    <location>
        <position position="767"/>
    </location>
</feature>
<dbReference type="PROSITE" id="PS50011">
    <property type="entry name" value="PROTEIN_KINASE_DOM"/>
    <property type="match status" value="1"/>
</dbReference>
<dbReference type="InterPro" id="IPR020635">
    <property type="entry name" value="Tyr_kinase_cat_dom"/>
</dbReference>
<dbReference type="Pfam" id="PF25305">
    <property type="entry name" value="Ig_PDGFR_d4"/>
    <property type="match status" value="1"/>
</dbReference>
<evidence type="ECO:0000259" key="25">
    <source>
        <dbReference type="PROSITE" id="PS50835"/>
    </source>
</evidence>
<evidence type="ECO:0000256" key="5">
    <source>
        <dbReference type="ARBA" id="ARBA00022679"/>
    </source>
</evidence>
<evidence type="ECO:0000256" key="3">
    <source>
        <dbReference type="ARBA" id="ARBA00022475"/>
    </source>
</evidence>
<keyword evidence="11 23" id="KW-0472">Membrane</keyword>